<evidence type="ECO:0000313" key="3">
    <source>
        <dbReference type="Proteomes" id="UP001060112"/>
    </source>
</evidence>
<feature type="domain" description="PglD N-terminal" evidence="1">
    <location>
        <begin position="2"/>
        <end position="76"/>
    </location>
</feature>
<dbReference type="RefSeq" id="WP_290141401.1">
    <property type="nucleotide sequence ID" value="NZ_CP101620.1"/>
</dbReference>
<keyword evidence="3" id="KW-1185">Reference proteome</keyword>
<proteinExistence type="predicted"/>
<dbReference type="Gene3D" id="2.160.10.10">
    <property type="entry name" value="Hexapeptide repeat proteins"/>
    <property type="match status" value="1"/>
</dbReference>
<dbReference type="Proteomes" id="UP001060112">
    <property type="component" value="Chromosome"/>
</dbReference>
<accession>A0ABY5I3N0</accession>
<dbReference type="SUPFAM" id="SSF51161">
    <property type="entry name" value="Trimeric LpxA-like enzymes"/>
    <property type="match status" value="1"/>
</dbReference>
<gene>
    <name evidence="2" type="ORF">NMU03_03935</name>
</gene>
<dbReference type="InterPro" id="IPR041561">
    <property type="entry name" value="PglD_N"/>
</dbReference>
<dbReference type="InterPro" id="IPR011004">
    <property type="entry name" value="Trimer_LpxA-like_sf"/>
</dbReference>
<evidence type="ECO:0000313" key="2">
    <source>
        <dbReference type="EMBL" id="UTY39964.1"/>
    </source>
</evidence>
<evidence type="ECO:0000259" key="1">
    <source>
        <dbReference type="Pfam" id="PF17836"/>
    </source>
</evidence>
<reference evidence="2" key="1">
    <citation type="submission" date="2022-07" db="EMBL/GenBank/DDBJ databases">
        <title>Faecal culturing of patients with breast cancer.</title>
        <authorList>
            <person name="Teng N.M.Y."/>
            <person name="Kiu R."/>
            <person name="Evans R."/>
            <person name="Baker D.J."/>
            <person name="Zenner C."/>
            <person name="Robinson S.D."/>
            <person name="Hall L.J."/>
        </authorList>
    </citation>
    <scope>NUCLEOTIDE SEQUENCE</scope>
    <source>
        <strain evidence="2">LH1062</strain>
    </source>
</reference>
<sequence>MNLLIIGAGGHGQYCMSIAERMNIFDKISFLDDDERYELSDIVVGKIEDLEHLVNEYDSVFVAIGNNEVRKKLYDKARLLGYKLPILIDPHASVSKYCYIGEGSVIFPCAVLETNCHVSKGCIISSNTTINREAYISDYATIHSNSVIRKKVHIEKTH</sequence>
<dbReference type="PANTHER" id="PTHR43300">
    <property type="entry name" value="ACETYLTRANSFERASE"/>
    <property type="match status" value="1"/>
</dbReference>
<dbReference type="Pfam" id="PF17836">
    <property type="entry name" value="PglD_N"/>
    <property type="match status" value="1"/>
</dbReference>
<dbReference type="InterPro" id="IPR050179">
    <property type="entry name" value="Trans_hexapeptide_repeat"/>
</dbReference>
<dbReference type="PANTHER" id="PTHR43300:SF7">
    <property type="entry name" value="UDP-N-ACETYLBACILLOSAMINE N-ACETYLTRANSFERASE"/>
    <property type="match status" value="1"/>
</dbReference>
<protein>
    <submittedName>
        <fullName evidence="2">Sialic acid O-acetyltransferase</fullName>
    </submittedName>
</protein>
<dbReference type="Gene3D" id="3.40.50.20">
    <property type="match status" value="1"/>
</dbReference>
<organism evidence="2 3">
    <name type="scientific">Allocoprobacillus halotolerans</name>
    <dbReference type="NCBI Taxonomy" id="2944914"/>
    <lineage>
        <taxon>Bacteria</taxon>
        <taxon>Bacillati</taxon>
        <taxon>Bacillota</taxon>
        <taxon>Erysipelotrichia</taxon>
        <taxon>Erysipelotrichales</taxon>
        <taxon>Erysipelotrichaceae</taxon>
        <taxon>Allocoprobacillus</taxon>
    </lineage>
</organism>
<name>A0ABY5I3N0_9FIRM</name>
<dbReference type="EMBL" id="CP101620">
    <property type="protein sequence ID" value="UTY39964.1"/>
    <property type="molecule type" value="Genomic_DNA"/>
</dbReference>